<protein>
    <recommendedName>
        <fullName evidence="3">Secreted protein</fullName>
    </recommendedName>
</protein>
<proteinExistence type="predicted"/>
<evidence type="ECO:0008006" key="3">
    <source>
        <dbReference type="Google" id="ProtNLM"/>
    </source>
</evidence>
<name>A0A0A9AFA7_ARUDO</name>
<reference evidence="2" key="2">
    <citation type="journal article" date="2015" name="Data Brief">
        <title>Shoot transcriptome of the giant reed, Arundo donax.</title>
        <authorList>
            <person name="Barrero R.A."/>
            <person name="Guerrero F.D."/>
            <person name="Moolhuijzen P."/>
            <person name="Goolsby J.A."/>
            <person name="Tidwell J."/>
            <person name="Bellgard S.E."/>
            <person name="Bellgard M.I."/>
        </authorList>
    </citation>
    <scope>NUCLEOTIDE SEQUENCE</scope>
    <source>
        <tissue evidence="2">Shoot tissue taken approximately 20 cm above the soil surface</tissue>
    </source>
</reference>
<feature type="signal peptide" evidence="1">
    <location>
        <begin position="1"/>
        <end position="20"/>
    </location>
</feature>
<organism evidence="2">
    <name type="scientific">Arundo donax</name>
    <name type="common">Giant reed</name>
    <name type="synonym">Donax arundinaceus</name>
    <dbReference type="NCBI Taxonomy" id="35708"/>
    <lineage>
        <taxon>Eukaryota</taxon>
        <taxon>Viridiplantae</taxon>
        <taxon>Streptophyta</taxon>
        <taxon>Embryophyta</taxon>
        <taxon>Tracheophyta</taxon>
        <taxon>Spermatophyta</taxon>
        <taxon>Magnoliopsida</taxon>
        <taxon>Liliopsida</taxon>
        <taxon>Poales</taxon>
        <taxon>Poaceae</taxon>
        <taxon>PACMAD clade</taxon>
        <taxon>Arundinoideae</taxon>
        <taxon>Arundineae</taxon>
        <taxon>Arundo</taxon>
    </lineage>
</organism>
<reference evidence="2" key="1">
    <citation type="submission" date="2014-09" db="EMBL/GenBank/DDBJ databases">
        <authorList>
            <person name="Magalhaes I.L.F."/>
            <person name="Oliveira U."/>
            <person name="Santos F.R."/>
            <person name="Vidigal T.H.D.A."/>
            <person name="Brescovit A.D."/>
            <person name="Santos A.J."/>
        </authorList>
    </citation>
    <scope>NUCLEOTIDE SEQUENCE</scope>
    <source>
        <tissue evidence="2">Shoot tissue taken approximately 20 cm above the soil surface</tissue>
    </source>
</reference>
<dbReference type="AlphaFoldDB" id="A0A0A9AFA7"/>
<sequence>MYISCLKSLVLVNCWNSLVGLVPVRNTEVALRLKKDHGQTTMEVYRHGAYIKYPAFSPCQMYRKKRC</sequence>
<dbReference type="EMBL" id="GBRH01248064">
    <property type="protein sequence ID" value="JAD49831.1"/>
    <property type="molecule type" value="Transcribed_RNA"/>
</dbReference>
<evidence type="ECO:0000256" key="1">
    <source>
        <dbReference type="SAM" id="SignalP"/>
    </source>
</evidence>
<evidence type="ECO:0000313" key="2">
    <source>
        <dbReference type="EMBL" id="JAD49831.1"/>
    </source>
</evidence>
<keyword evidence="1" id="KW-0732">Signal</keyword>
<feature type="chain" id="PRO_5002062539" description="Secreted protein" evidence="1">
    <location>
        <begin position="21"/>
        <end position="67"/>
    </location>
</feature>
<accession>A0A0A9AFA7</accession>